<keyword evidence="6" id="KW-0539">Nucleus</keyword>
<feature type="region of interest" description="Disordered" evidence="8">
    <location>
        <begin position="116"/>
        <end position="150"/>
    </location>
</feature>
<evidence type="ECO:0000256" key="1">
    <source>
        <dbReference type="ARBA" id="ARBA00002889"/>
    </source>
</evidence>
<organism evidence="9 10">
    <name type="scientific">Lasallia pustulata</name>
    <dbReference type="NCBI Taxonomy" id="136370"/>
    <lineage>
        <taxon>Eukaryota</taxon>
        <taxon>Fungi</taxon>
        <taxon>Dikarya</taxon>
        <taxon>Ascomycota</taxon>
        <taxon>Pezizomycotina</taxon>
        <taxon>Lecanoromycetes</taxon>
        <taxon>OSLEUM clade</taxon>
        <taxon>Umbilicariomycetidae</taxon>
        <taxon>Umbilicariales</taxon>
        <taxon>Umbilicariaceae</taxon>
        <taxon>Lasallia</taxon>
    </lineage>
</organism>
<evidence type="ECO:0000313" key="10">
    <source>
        <dbReference type="Proteomes" id="UP000324767"/>
    </source>
</evidence>
<comment type="function">
    <text evidence="1">Involved in the biogenesis of the 60S ribosomal subunit.</text>
</comment>
<comment type="subunit">
    <text evidence="4">Component of the pre-66S ribosomal particle.</text>
</comment>
<dbReference type="InterPro" id="IPR019002">
    <property type="entry name" value="Ribosome_biogenesis_Nop16"/>
</dbReference>
<comment type="similarity">
    <text evidence="3">Belongs to the NOP16 family.</text>
</comment>
<keyword evidence="7" id="KW-0687">Ribonucleoprotein</keyword>
<dbReference type="GO" id="GO:1990904">
    <property type="term" value="C:ribonucleoprotein complex"/>
    <property type="evidence" value="ECO:0007669"/>
    <property type="project" value="UniProtKB-KW"/>
</dbReference>
<proteinExistence type="inferred from homology"/>
<comment type="subcellular location">
    <subcellularLocation>
        <location evidence="2">Nucleus</location>
        <location evidence="2">Nucleolus</location>
    </subcellularLocation>
</comment>
<dbReference type="EMBL" id="VXIT01000013">
    <property type="protein sequence ID" value="KAA6408429.1"/>
    <property type="molecule type" value="Genomic_DNA"/>
</dbReference>
<evidence type="ECO:0000256" key="5">
    <source>
        <dbReference type="ARBA" id="ARBA00015522"/>
    </source>
</evidence>
<feature type="region of interest" description="Disordered" evidence="8">
    <location>
        <begin position="203"/>
        <end position="222"/>
    </location>
</feature>
<dbReference type="GO" id="GO:0005730">
    <property type="term" value="C:nucleolus"/>
    <property type="evidence" value="ECO:0007669"/>
    <property type="project" value="UniProtKB-SubCell"/>
</dbReference>
<dbReference type="PANTHER" id="PTHR13243:SF1">
    <property type="entry name" value="NUCLEOLAR PROTEIN 16"/>
    <property type="match status" value="1"/>
</dbReference>
<evidence type="ECO:0000256" key="6">
    <source>
        <dbReference type="ARBA" id="ARBA00023242"/>
    </source>
</evidence>
<reference evidence="9 10" key="1">
    <citation type="submission" date="2019-09" db="EMBL/GenBank/DDBJ databases">
        <title>The hologenome of the rock-dwelling lichen Lasallia pustulata.</title>
        <authorList>
            <person name="Greshake Tzovaras B."/>
            <person name="Segers F."/>
            <person name="Bicker A."/>
            <person name="Dal Grande F."/>
            <person name="Otte J."/>
            <person name="Hankeln T."/>
            <person name="Schmitt I."/>
            <person name="Ebersberger I."/>
        </authorList>
    </citation>
    <scope>NUCLEOTIDE SEQUENCE [LARGE SCALE GENOMIC DNA]</scope>
    <source>
        <strain evidence="9">A1-1</strain>
    </source>
</reference>
<dbReference type="AlphaFoldDB" id="A0A5M8PGD4"/>
<gene>
    <name evidence="9" type="ORF">FRX48_07511</name>
</gene>
<feature type="region of interest" description="Disordered" evidence="8">
    <location>
        <begin position="1"/>
        <end position="26"/>
    </location>
</feature>
<comment type="caution">
    <text evidence="9">The sequence shown here is derived from an EMBL/GenBank/DDBJ whole genome shotgun (WGS) entry which is preliminary data.</text>
</comment>
<evidence type="ECO:0000256" key="8">
    <source>
        <dbReference type="SAM" id="MobiDB-lite"/>
    </source>
</evidence>
<evidence type="ECO:0000256" key="2">
    <source>
        <dbReference type="ARBA" id="ARBA00004604"/>
    </source>
</evidence>
<feature type="compositionally biased region" description="Basic residues" evidence="8">
    <location>
        <begin position="211"/>
        <end position="222"/>
    </location>
</feature>
<evidence type="ECO:0000256" key="4">
    <source>
        <dbReference type="ARBA" id="ARBA00011187"/>
    </source>
</evidence>
<dbReference type="PANTHER" id="PTHR13243">
    <property type="entry name" value="HSPC111 PROTEIN-RELATED"/>
    <property type="match status" value="1"/>
</dbReference>
<dbReference type="Pfam" id="PF09420">
    <property type="entry name" value="Nop16"/>
    <property type="match status" value="1"/>
</dbReference>
<accession>A0A5M8PGD4</accession>
<evidence type="ECO:0000256" key="7">
    <source>
        <dbReference type="ARBA" id="ARBA00023274"/>
    </source>
</evidence>
<sequence>MGRELQKKKNKSSIPKVKHKPKSKRINPLGNAIVAANWDQSLTLSQNYRRLGLTSKLNSRTGGVEKTASALSNSSKGTTARKDSILIASKTPTTLIPTEARIERDPTTGVILRVIHPSAGKDNPLNDPLNDLSDGESGQNMEGAAEESPRGIIRELEQQALMEAPKKPRHQSRREEEWIAKLVEKYGEDYRAMVKDRKLNSYQQTEGDIKRRVKRWKGRSGG</sequence>
<dbReference type="GO" id="GO:0042273">
    <property type="term" value="P:ribosomal large subunit biogenesis"/>
    <property type="evidence" value="ECO:0007669"/>
    <property type="project" value="TreeGrafter"/>
</dbReference>
<evidence type="ECO:0000256" key="3">
    <source>
        <dbReference type="ARBA" id="ARBA00008479"/>
    </source>
</evidence>
<dbReference type="Proteomes" id="UP000324767">
    <property type="component" value="Unassembled WGS sequence"/>
</dbReference>
<feature type="compositionally biased region" description="Basic residues" evidence="8">
    <location>
        <begin position="8"/>
        <end position="25"/>
    </location>
</feature>
<dbReference type="OrthoDB" id="285729at2759"/>
<protein>
    <recommendedName>
        <fullName evidence="5">Nucleolar protein 16</fullName>
    </recommendedName>
</protein>
<name>A0A5M8PGD4_9LECA</name>
<evidence type="ECO:0000313" key="9">
    <source>
        <dbReference type="EMBL" id="KAA6408429.1"/>
    </source>
</evidence>